<proteinExistence type="inferred from homology"/>
<comment type="caution">
    <text evidence="11">The sequence shown here is derived from an EMBL/GenBank/DDBJ whole genome shotgun (WGS) entry which is preliminary data.</text>
</comment>
<evidence type="ECO:0000256" key="9">
    <source>
        <dbReference type="RuleBase" id="RU000485"/>
    </source>
</evidence>
<dbReference type="InterPro" id="IPR006115">
    <property type="entry name" value="6PGDH_NADP-bd"/>
</dbReference>
<dbReference type="InterPro" id="IPR013328">
    <property type="entry name" value="6PGD_dom2"/>
</dbReference>
<comment type="subunit">
    <text evidence="2 5">Homodimer.</text>
</comment>
<dbReference type="InterPro" id="IPR006114">
    <property type="entry name" value="6PGDH_C"/>
</dbReference>
<evidence type="ECO:0000256" key="4">
    <source>
        <dbReference type="ARBA" id="ARBA00023064"/>
    </source>
</evidence>
<dbReference type="AlphaFoldDB" id="A0A2M7SBD7"/>
<comment type="similarity">
    <text evidence="1 5 9">Belongs to the 6-phosphogluconate dehydrogenase family.</text>
</comment>
<evidence type="ECO:0000256" key="2">
    <source>
        <dbReference type="ARBA" id="ARBA00011738"/>
    </source>
</evidence>
<feature type="binding site" evidence="7">
    <location>
        <position position="445"/>
    </location>
    <ligand>
        <name>substrate</name>
        <note>ligand shared between dimeric partners</note>
    </ligand>
</feature>
<feature type="domain" description="6-phosphogluconate dehydrogenase C-terminal" evidence="10">
    <location>
        <begin position="180"/>
        <end position="467"/>
    </location>
</feature>
<dbReference type="PIRSF" id="PIRSF000109">
    <property type="entry name" value="6PGD"/>
    <property type="match status" value="1"/>
</dbReference>
<dbReference type="PRINTS" id="PR00076">
    <property type="entry name" value="6PGDHDRGNASE"/>
</dbReference>
<dbReference type="SMART" id="SM01350">
    <property type="entry name" value="6PGD"/>
    <property type="match status" value="1"/>
</dbReference>
<feature type="binding site" evidence="8">
    <location>
        <begin position="75"/>
        <end position="77"/>
    </location>
    <ligand>
        <name>NADP(+)</name>
        <dbReference type="ChEBI" id="CHEBI:58349"/>
    </ligand>
</feature>
<dbReference type="NCBIfam" id="NF006765">
    <property type="entry name" value="PRK09287.1"/>
    <property type="match status" value="1"/>
</dbReference>
<reference evidence="12" key="1">
    <citation type="submission" date="2017-09" db="EMBL/GenBank/DDBJ databases">
        <title>Depth-based differentiation of microbial function through sediment-hosted aquifers and enrichment of novel symbionts in the deep terrestrial subsurface.</title>
        <authorList>
            <person name="Probst A.J."/>
            <person name="Ladd B."/>
            <person name="Jarett J.K."/>
            <person name="Geller-Mcgrath D.E."/>
            <person name="Sieber C.M.K."/>
            <person name="Emerson J.B."/>
            <person name="Anantharaman K."/>
            <person name="Thomas B.C."/>
            <person name="Malmstrom R."/>
            <person name="Stieglmeier M."/>
            <person name="Klingl A."/>
            <person name="Woyke T."/>
            <person name="Ryan C.M."/>
            <person name="Banfield J.F."/>
        </authorList>
    </citation>
    <scope>NUCLEOTIDE SEQUENCE [LARGE SCALE GENOMIC DNA]</scope>
</reference>
<feature type="binding site" description="in other chain" evidence="7">
    <location>
        <position position="103"/>
    </location>
    <ligand>
        <name>substrate</name>
        <note>ligand shared between dimeric partners</note>
    </ligand>
</feature>
<evidence type="ECO:0000313" key="12">
    <source>
        <dbReference type="Proteomes" id="UP000229307"/>
    </source>
</evidence>
<dbReference type="InterPro" id="IPR036291">
    <property type="entry name" value="NAD(P)-bd_dom_sf"/>
</dbReference>
<dbReference type="Gene3D" id="3.40.50.720">
    <property type="entry name" value="NAD(P)-binding Rossmann-like Domain"/>
    <property type="match status" value="1"/>
</dbReference>
<dbReference type="PANTHER" id="PTHR11811">
    <property type="entry name" value="6-PHOSPHOGLUCONATE DEHYDROGENASE"/>
    <property type="match status" value="1"/>
</dbReference>
<evidence type="ECO:0000256" key="3">
    <source>
        <dbReference type="ARBA" id="ARBA00023002"/>
    </source>
</evidence>
<comment type="catalytic activity">
    <reaction evidence="5 9">
        <text>6-phospho-D-gluconate + NADP(+) = D-ribulose 5-phosphate + CO2 + NADPH</text>
        <dbReference type="Rhea" id="RHEA:10116"/>
        <dbReference type="ChEBI" id="CHEBI:16526"/>
        <dbReference type="ChEBI" id="CHEBI:57783"/>
        <dbReference type="ChEBI" id="CHEBI:58121"/>
        <dbReference type="ChEBI" id="CHEBI:58349"/>
        <dbReference type="ChEBI" id="CHEBI:58759"/>
        <dbReference type="EC" id="1.1.1.44"/>
    </reaction>
</comment>
<dbReference type="NCBIfam" id="TIGR00873">
    <property type="entry name" value="gnd"/>
    <property type="match status" value="1"/>
</dbReference>
<dbReference type="Proteomes" id="UP000229307">
    <property type="component" value="Unassembled WGS sequence"/>
</dbReference>
<evidence type="ECO:0000256" key="7">
    <source>
        <dbReference type="PIRSR" id="PIRSR000109-2"/>
    </source>
</evidence>
<keyword evidence="3 5" id="KW-0560">Oxidoreductase</keyword>
<dbReference type="SUPFAM" id="SSF51735">
    <property type="entry name" value="NAD(P)-binding Rossmann-fold domains"/>
    <property type="match status" value="1"/>
</dbReference>
<dbReference type="Pfam" id="PF00393">
    <property type="entry name" value="6PGD"/>
    <property type="match status" value="1"/>
</dbReference>
<accession>A0A2M7SBD7</accession>
<dbReference type="Gene3D" id="1.20.5.320">
    <property type="entry name" value="6-Phosphogluconate Dehydrogenase, domain 3"/>
    <property type="match status" value="1"/>
</dbReference>
<dbReference type="EC" id="1.1.1.44" evidence="5 9"/>
<dbReference type="UniPathway" id="UPA00115">
    <property type="reaction ID" value="UER00410"/>
</dbReference>
<keyword evidence="5 9" id="KW-0570">Pentose shunt</keyword>
<dbReference type="InterPro" id="IPR006184">
    <property type="entry name" value="6PGdom_BS"/>
</dbReference>
<dbReference type="Pfam" id="PF03446">
    <property type="entry name" value="NAD_binding_2"/>
    <property type="match status" value="1"/>
</dbReference>
<name>A0A2M7SBD7_9BACT</name>
<dbReference type="SUPFAM" id="SSF48179">
    <property type="entry name" value="6-phosphogluconate dehydrogenase C-terminal domain-like"/>
    <property type="match status" value="1"/>
</dbReference>
<dbReference type="Gene3D" id="1.10.1040.10">
    <property type="entry name" value="N-(1-d-carboxylethyl)-l-norvaline Dehydrogenase, domain 2"/>
    <property type="match status" value="1"/>
</dbReference>
<evidence type="ECO:0000256" key="5">
    <source>
        <dbReference type="PIRNR" id="PIRNR000109"/>
    </source>
</evidence>
<evidence type="ECO:0000256" key="6">
    <source>
        <dbReference type="PIRSR" id="PIRSR000109-1"/>
    </source>
</evidence>
<protein>
    <recommendedName>
        <fullName evidence="5 9">6-phosphogluconate dehydrogenase, decarboxylating</fullName>
        <ecNumber evidence="5 9">1.1.1.44</ecNumber>
    </recommendedName>
</protein>
<evidence type="ECO:0000256" key="8">
    <source>
        <dbReference type="PIRSR" id="PIRSR000109-3"/>
    </source>
</evidence>
<feature type="binding site" description="in other chain" evidence="7">
    <location>
        <begin position="187"/>
        <end position="188"/>
    </location>
    <ligand>
        <name>substrate</name>
        <note>ligand shared between dimeric partners</note>
    </ligand>
</feature>
<dbReference type="GO" id="GO:0006098">
    <property type="term" value="P:pentose-phosphate shunt"/>
    <property type="evidence" value="ECO:0007669"/>
    <property type="project" value="UniProtKB-UniPathway"/>
</dbReference>
<dbReference type="InterPro" id="IPR008927">
    <property type="entry name" value="6-PGluconate_DH-like_C_sf"/>
</dbReference>
<feature type="binding site" description="in other chain" evidence="7">
    <location>
        <position position="192"/>
    </location>
    <ligand>
        <name>substrate</name>
        <note>ligand shared between dimeric partners</note>
    </ligand>
</feature>
<feature type="binding site" description="in other chain" evidence="7">
    <location>
        <position position="262"/>
    </location>
    <ligand>
        <name>substrate</name>
        <note>ligand shared between dimeric partners</note>
    </ligand>
</feature>
<sequence>MEKADVGLIGLAVMGENLALNIESRGCAVSVFNRTVSKVDDFTNGKAKGRKIVGTHSIEEFVNSLKKPGKIVLMVKAGQPVDDFIELLIPLLEKGDIIMDCGNSFFKDTIRREKYAEGKGLLYLGIGVSGGEEGALKGPAIMPGGSREAWIQVKPVLQAIAAKVKDGSPCCDYIGENGAGHFVKMVHNGIEYGDMQLISEAYFLLKEMVGLGVKEMQEIFTEWNKGDLDSYLVEITADILGKKDEITGKPMVDVILDSAGQKGTGKWTSQSALDLGVPAPTIAEAVFARCVSALKEERVKASKTLLGPKKISKYGAFVNRIKDALYISKICSYAQGFQLMKYASKEYGWNLDFGTIALIWRNGCIIRARFLDRIRNAFAEKPGLENLLLDPYFKRIVMGSQMNWREVVAEAAKSGIPVPGFSSALSYYDSYRTARLPANLLQAQRDYFGAHTYERVDRPGTFHTKWK</sequence>
<dbReference type="EMBL" id="PFMR01000161">
    <property type="protein sequence ID" value="PIZ16857.1"/>
    <property type="molecule type" value="Genomic_DNA"/>
</dbReference>
<dbReference type="GO" id="GO:0004616">
    <property type="term" value="F:phosphogluconate dehydrogenase (decarboxylating) activity"/>
    <property type="evidence" value="ECO:0007669"/>
    <property type="project" value="UniProtKB-EC"/>
</dbReference>
<dbReference type="GO" id="GO:0019521">
    <property type="term" value="P:D-gluconate metabolic process"/>
    <property type="evidence" value="ECO:0007669"/>
    <property type="project" value="UniProtKB-KW"/>
</dbReference>
<dbReference type="FunFam" id="1.10.1040.10:FF:000002">
    <property type="entry name" value="6-phosphogluconate dehydrogenase, decarboxylating"/>
    <property type="match status" value="1"/>
</dbReference>
<dbReference type="FunFam" id="1.20.5.320:FF:000001">
    <property type="entry name" value="6-phosphogluconate dehydrogenase, decarboxylating"/>
    <property type="match status" value="1"/>
</dbReference>
<feature type="binding site" description="in other chain" evidence="7">
    <location>
        <position position="289"/>
    </location>
    <ligand>
        <name>substrate</name>
        <note>ligand shared between dimeric partners</note>
    </ligand>
</feature>
<dbReference type="FunFam" id="3.40.50.720:FF:000007">
    <property type="entry name" value="6-phosphogluconate dehydrogenase, decarboxylating"/>
    <property type="match status" value="1"/>
</dbReference>
<gene>
    <name evidence="11" type="ORF">COY52_05875</name>
</gene>
<keyword evidence="4 9" id="KW-0311">Gluconate utilization</keyword>
<dbReference type="InterPro" id="IPR006113">
    <property type="entry name" value="6PGDH_Gnd/GntZ"/>
</dbReference>
<dbReference type="InterPro" id="IPR006183">
    <property type="entry name" value="Pgluconate_DH"/>
</dbReference>
<feature type="binding site" evidence="8">
    <location>
        <begin position="33"/>
        <end position="35"/>
    </location>
    <ligand>
        <name>NADP(+)</name>
        <dbReference type="ChEBI" id="CHEBI:58349"/>
    </ligand>
</feature>
<evidence type="ECO:0000259" key="10">
    <source>
        <dbReference type="SMART" id="SM01350"/>
    </source>
</evidence>
<comment type="function">
    <text evidence="5">Catalyzes the oxidative decarboxylation of 6-phosphogluconate to ribulose 5-phosphate and CO(2), with concomitant reduction of NADP to NADPH.</text>
</comment>
<feature type="active site" description="Proton acceptor" evidence="6">
    <location>
        <position position="184"/>
    </location>
</feature>
<dbReference type="GO" id="GO:0050661">
    <property type="term" value="F:NADP binding"/>
    <property type="evidence" value="ECO:0007669"/>
    <property type="project" value="InterPro"/>
</dbReference>
<feature type="binding site" evidence="8">
    <location>
        <begin position="10"/>
        <end position="15"/>
    </location>
    <ligand>
        <name>NADP(+)</name>
        <dbReference type="ChEBI" id="CHEBI:58349"/>
    </ligand>
</feature>
<evidence type="ECO:0000256" key="1">
    <source>
        <dbReference type="ARBA" id="ARBA00008419"/>
    </source>
</evidence>
<feature type="active site" description="Proton donor" evidence="6">
    <location>
        <position position="191"/>
    </location>
</feature>
<comment type="pathway">
    <text evidence="5 9">Carbohydrate degradation; pentose phosphate pathway; D-ribulose 5-phosphate from D-glucose 6-phosphate (oxidative stage): step 3/3.</text>
</comment>
<evidence type="ECO:0000313" key="11">
    <source>
        <dbReference type="EMBL" id="PIZ16857.1"/>
    </source>
</evidence>
<feature type="binding site" description="in other chain" evidence="7">
    <location>
        <begin position="129"/>
        <end position="131"/>
    </location>
    <ligand>
        <name>substrate</name>
        <note>ligand shared between dimeric partners</note>
    </ligand>
</feature>
<dbReference type="PROSITE" id="PS00461">
    <property type="entry name" value="6PGD"/>
    <property type="match status" value="1"/>
</dbReference>
<keyword evidence="5 9" id="KW-0521">NADP</keyword>
<organism evidence="11 12">
    <name type="scientific">Candidatus Desantisbacteria bacterium CG_4_10_14_0_8_um_filter_48_22</name>
    <dbReference type="NCBI Taxonomy" id="1974543"/>
    <lineage>
        <taxon>Bacteria</taxon>
        <taxon>Candidatus Desantisiibacteriota</taxon>
    </lineage>
</organism>
<feature type="binding site" evidence="7">
    <location>
        <position position="451"/>
    </location>
    <ligand>
        <name>substrate</name>
        <note>ligand shared between dimeric partners</note>
    </ligand>
</feature>
<feature type="binding site" evidence="8">
    <location>
        <position position="103"/>
    </location>
    <ligand>
        <name>NADP(+)</name>
        <dbReference type="ChEBI" id="CHEBI:58349"/>
    </ligand>
</feature>